<dbReference type="InterPro" id="IPR001810">
    <property type="entry name" value="F-box_dom"/>
</dbReference>
<dbReference type="STRING" id="40148.A0A0D9ZHH8"/>
<feature type="compositionally biased region" description="Low complexity" evidence="1">
    <location>
        <begin position="1"/>
        <end position="13"/>
    </location>
</feature>
<evidence type="ECO:0000256" key="1">
    <source>
        <dbReference type="SAM" id="MobiDB-lite"/>
    </source>
</evidence>
<dbReference type="Gramene" id="OGLUM04G03560.1">
    <property type="protein sequence ID" value="OGLUM04G03560.1"/>
    <property type="gene ID" value="OGLUM04G03560"/>
</dbReference>
<dbReference type="PANTHER" id="PTHR34223">
    <property type="entry name" value="OS11G0201299 PROTEIN"/>
    <property type="match status" value="1"/>
</dbReference>
<dbReference type="Pfam" id="PF00646">
    <property type="entry name" value="F-box"/>
    <property type="match status" value="1"/>
</dbReference>
<dbReference type="AlphaFoldDB" id="A0A0D9ZHH8"/>
<feature type="domain" description="F-box" evidence="2">
    <location>
        <begin position="31"/>
        <end position="71"/>
    </location>
</feature>
<keyword evidence="4" id="KW-1185">Reference proteome</keyword>
<reference evidence="3" key="2">
    <citation type="submission" date="2018-05" db="EMBL/GenBank/DDBJ databases">
        <title>OgluRS3 (Oryza glumaepatula Reference Sequence Version 3).</title>
        <authorList>
            <person name="Zhang J."/>
            <person name="Kudrna D."/>
            <person name="Lee S."/>
            <person name="Talag J."/>
            <person name="Welchert J."/>
            <person name="Wing R.A."/>
        </authorList>
    </citation>
    <scope>NUCLEOTIDE SEQUENCE [LARGE SCALE GENOMIC DNA]</scope>
</reference>
<dbReference type="Proteomes" id="UP000026961">
    <property type="component" value="Chromosome 4"/>
</dbReference>
<dbReference type="InterPro" id="IPR053197">
    <property type="entry name" value="F-box_SCFL_complex_component"/>
</dbReference>
<feature type="region of interest" description="Disordered" evidence="1">
    <location>
        <begin position="1"/>
        <end position="24"/>
    </location>
</feature>
<sequence length="210" mass="23205">MAIDLATTTPTPAMSSSQPEADVDGDSLSALPDCLVHTIMSFLPARQAVQTCALSRRWRDLWRSMPCVVIDGHELRSTIANSTDFTTNLLIAHNAPYCLDRFQLHLPNYRDIVGQPDIYMPSVASGAGPRCSRLTIGETVAIHRFRLPLLGAVSACRLKTLHLSSRNAPNLEKVILENCKIPDNSRKSKIMARLILHGPSKRESVIMFES</sequence>
<evidence type="ECO:0000313" key="4">
    <source>
        <dbReference type="Proteomes" id="UP000026961"/>
    </source>
</evidence>
<evidence type="ECO:0000259" key="2">
    <source>
        <dbReference type="SMART" id="SM00256"/>
    </source>
</evidence>
<dbReference type="InterPro" id="IPR036047">
    <property type="entry name" value="F-box-like_dom_sf"/>
</dbReference>
<dbReference type="PANTHER" id="PTHR34223:SF113">
    <property type="entry name" value="OS04G0207100 PROTEIN"/>
    <property type="match status" value="1"/>
</dbReference>
<reference evidence="3" key="1">
    <citation type="submission" date="2015-04" db="UniProtKB">
        <authorList>
            <consortium name="EnsemblPlants"/>
        </authorList>
    </citation>
    <scope>IDENTIFICATION</scope>
</reference>
<dbReference type="HOGENOM" id="CLU_1311852_0_0_1"/>
<dbReference type="EnsemblPlants" id="OGLUM04G03560.1">
    <property type="protein sequence ID" value="OGLUM04G03560.1"/>
    <property type="gene ID" value="OGLUM04G03560"/>
</dbReference>
<protein>
    <recommendedName>
        <fullName evidence="2">F-box domain-containing protein</fullName>
    </recommendedName>
</protein>
<organism evidence="3">
    <name type="scientific">Oryza glumipatula</name>
    <dbReference type="NCBI Taxonomy" id="40148"/>
    <lineage>
        <taxon>Eukaryota</taxon>
        <taxon>Viridiplantae</taxon>
        <taxon>Streptophyta</taxon>
        <taxon>Embryophyta</taxon>
        <taxon>Tracheophyta</taxon>
        <taxon>Spermatophyta</taxon>
        <taxon>Magnoliopsida</taxon>
        <taxon>Liliopsida</taxon>
        <taxon>Poales</taxon>
        <taxon>Poaceae</taxon>
        <taxon>BOP clade</taxon>
        <taxon>Oryzoideae</taxon>
        <taxon>Oryzeae</taxon>
        <taxon>Oryzinae</taxon>
        <taxon>Oryza</taxon>
    </lineage>
</organism>
<dbReference type="SMART" id="SM00256">
    <property type="entry name" value="FBOX"/>
    <property type="match status" value="1"/>
</dbReference>
<accession>A0A0D9ZHH8</accession>
<dbReference type="InterPro" id="IPR053781">
    <property type="entry name" value="F-box_AtFBL13-like"/>
</dbReference>
<dbReference type="CDD" id="cd22160">
    <property type="entry name" value="F-box_AtFBL13-like"/>
    <property type="match status" value="1"/>
</dbReference>
<dbReference type="Gene3D" id="1.20.1280.50">
    <property type="match status" value="1"/>
</dbReference>
<dbReference type="SUPFAM" id="SSF81383">
    <property type="entry name" value="F-box domain"/>
    <property type="match status" value="1"/>
</dbReference>
<name>A0A0D9ZHH8_9ORYZ</name>
<proteinExistence type="predicted"/>
<evidence type="ECO:0000313" key="3">
    <source>
        <dbReference type="EnsemblPlants" id="OGLUM04G03560.1"/>
    </source>
</evidence>